<feature type="region of interest" description="Disordered" evidence="1">
    <location>
        <begin position="1"/>
        <end position="20"/>
    </location>
</feature>
<gene>
    <name evidence="2" type="ORF">FSCOSCO3_A006179</name>
</gene>
<organism evidence="2 3">
    <name type="scientific">Scomber scombrus</name>
    <name type="common">Atlantic mackerel</name>
    <name type="synonym">Scomber vernalis</name>
    <dbReference type="NCBI Taxonomy" id="13677"/>
    <lineage>
        <taxon>Eukaryota</taxon>
        <taxon>Metazoa</taxon>
        <taxon>Chordata</taxon>
        <taxon>Craniata</taxon>
        <taxon>Vertebrata</taxon>
        <taxon>Euteleostomi</taxon>
        <taxon>Actinopterygii</taxon>
        <taxon>Neopterygii</taxon>
        <taxon>Teleostei</taxon>
        <taxon>Neoteleostei</taxon>
        <taxon>Acanthomorphata</taxon>
        <taxon>Pelagiaria</taxon>
        <taxon>Scombriformes</taxon>
        <taxon>Scombridae</taxon>
        <taxon>Scomber</taxon>
    </lineage>
</organism>
<evidence type="ECO:0000256" key="1">
    <source>
        <dbReference type="SAM" id="MobiDB-lite"/>
    </source>
</evidence>
<dbReference type="PANTHER" id="PTHR15128">
    <property type="entry name" value="TAL1 SCL INTERRUPTING LOCUS"/>
    <property type="match status" value="1"/>
</dbReference>
<dbReference type="GO" id="GO:0005815">
    <property type="term" value="C:microtubule organizing center"/>
    <property type="evidence" value="ECO:0007669"/>
    <property type="project" value="TreeGrafter"/>
</dbReference>
<dbReference type="GO" id="GO:0071539">
    <property type="term" value="P:protein localization to centrosome"/>
    <property type="evidence" value="ECO:0007669"/>
    <property type="project" value="TreeGrafter"/>
</dbReference>
<evidence type="ECO:0000313" key="2">
    <source>
        <dbReference type="EMBL" id="CAK6983045.1"/>
    </source>
</evidence>
<dbReference type="PANTHER" id="PTHR15128:SF0">
    <property type="entry name" value="SCL-INTERRUPTING LOCUS PROTEIN"/>
    <property type="match status" value="1"/>
</dbReference>
<dbReference type="Proteomes" id="UP001314229">
    <property type="component" value="Unassembled WGS sequence"/>
</dbReference>
<dbReference type="GO" id="GO:0031023">
    <property type="term" value="P:microtubule organizing center organization"/>
    <property type="evidence" value="ECO:0007669"/>
    <property type="project" value="TreeGrafter"/>
</dbReference>
<feature type="region of interest" description="Disordered" evidence="1">
    <location>
        <begin position="153"/>
        <end position="175"/>
    </location>
</feature>
<keyword evidence="3" id="KW-1185">Reference proteome</keyword>
<dbReference type="EMBL" id="CAWUFR010001177">
    <property type="protein sequence ID" value="CAK6983045.1"/>
    <property type="molecule type" value="Genomic_DNA"/>
</dbReference>
<evidence type="ECO:0000313" key="3">
    <source>
        <dbReference type="Proteomes" id="UP001314229"/>
    </source>
</evidence>
<dbReference type="GO" id="GO:0007224">
    <property type="term" value="P:smoothened signaling pathway"/>
    <property type="evidence" value="ECO:0007669"/>
    <property type="project" value="TreeGrafter"/>
</dbReference>
<protein>
    <submittedName>
        <fullName evidence="2">SCL-interrupting locus protein homolog</fullName>
    </submittedName>
</protein>
<dbReference type="GO" id="GO:0007052">
    <property type="term" value="P:mitotic spindle organization"/>
    <property type="evidence" value="ECO:0007669"/>
    <property type="project" value="TreeGrafter"/>
</dbReference>
<name>A0AAV1QIS1_SCOSC</name>
<accession>A0AAV1QIS1</accession>
<comment type="caution">
    <text evidence="2">The sequence shown here is derived from an EMBL/GenBank/DDBJ whole genome shotgun (WGS) entry which is preliminary data.</text>
</comment>
<proteinExistence type="predicted"/>
<dbReference type="AlphaFoldDB" id="A0AAV1QIS1"/>
<sequence length="195" mass="21519">MNEEDLTETDRRAESSSTLAGINPAAVLSRLRVSEPSASVLFPGGSVDLSLEANAIALRYLNQSQLSRLSLDGHAPRPGPASTAESMLSPSNMSLATRKYMRRYGLIEEEEEEEEEEASARQPLTETLNLKLLPQSQLIRDLRPKMQLLAAGIKPHADKENSRRPSLVRASSRQTEASVGNILDLSRLRELPKLF</sequence>
<dbReference type="InterPro" id="IPR026123">
    <property type="entry name" value="STIL"/>
</dbReference>
<reference evidence="2 3" key="1">
    <citation type="submission" date="2024-01" db="EMBL/GenBank/DDBJ databases">
        <authorList>
            <person name="Alioto T."/>
            <person name="Alioto T."/>
            <person name="Gomez Garrido J."/>
        </authorList>
    </citation>
    <scope>NUCLEOTIDE SEQUENCE [LARGE SCALE GENOMIC DNA]</scope>
</reference>